<dbReference type="EMBL" id="CAADRP010002040">
    <property type="protein sequence ID" value="VFU59840.1"/>
    <property type="molecule type" value="Genomic_DNA"/>
</dbReference>
<reference evidence="1" key="1">
    <citation type="submission" date="2019-03" db="EMBL/GenBank/DDBJ databases">
        <authorList>
            <person name="Mank J."/>
            <person name="Almeida P."/>
        </authorList>
    </citation>
    <scope>NUCLEOTIDE SEQUENCE</scope>
    <source>
        <strain evidence="1">78183</strain>
    </source>
</reference>
<protein>
    <submittedName>
        <fullName evidence="1">Uncharacterized protein</fullName>
    </submittedName>
</protein>
<name>A0A6N2MZ62_SALVM</name>
<organism evidence="1">
    <name type="scientific">Salix viminalis</name>
    <name type="common">Common osier</name>
    <name type="synonym">Basket willow</name>
    <dbReference type="NCBI Taxonomy" id="40686"/>
    <lineage>
        <taxon>Eukaryota</taxon>
        <taxon>Viridiplantae</taxon>
        <taxon>Streptophyta</taxon>
        <taxon>Embryophyta</taxon>
        <taxon>Tracheophyta</taxon>
        <taxon>Spermatophyta</taxon>
        <taxon>Magnoliopsida</taxon>
        <taxon>eudicotyledons</taxon>
        <taxon>Gunneridae</taxon>
        <taxon>Pentapetalae</taxon>
        <taxon>rosids</taxon>
        <taxon>fabids</taxon>
        <taxon>Malpighiales</taxon>
        <taxon>Salicaceae</taxon>
        <taxon>Saliceae</taxon>
        <taxon>Salix</taxon>
    </lineage>
</organism>
<gene>
    <name evidence="1" type="ORF">SVIM_LOCUS441461</name>
</gene>
<accession>A0A6N2MZ62</accession>
<evidence type="ECO:0000313" key="1">
    <source>
        <dbReference type="EMBL" id="VFU59840.1"/>
    </source>
</evidence>
<dbReference type="AlphaFoldDB" id="A0A6N2MZ62"/>
<sequence>MVSFPRSNFRVYYNLKRGFVTPRIWDPDLLISLYYTWITFDEGKTKRMIWKLTLGTIYELENLNASMSACVCTARLIICQAGQYF</sequence>
<proteinExistence type="predicted"/>